<keyword evidence="2" id="KW-1185">Reference proteome</keyword>
<proteinExistence type="predicted"/>
<accession>A0A4Y2ISN1</accession>
<dbReference type="AlphaFoldDB" id="A0A4Y2ISN1"/>
<evidence type="ECO:0000313" key="1">
    <source>
        <dbReference type="EMBL" id="GBM80863.1"/>
    </source>
</evidence>
<name>A0A4Y2ISN1_ARAVE</name>
<evidence type="ECO:0000313" key="2">
    <source>
        <dbReference type="Proteomes" id="UP000499080"/>
    </source>
</evidence>
<reference evidence="1 2" key="1">
    <citation type="journal article" date="2019" name="Sci. Rep.">
        <title>Orb-weaving spider Araneus ventricosus genome elucidates the spidroin gene catalogue.</title>
        <authorList>
            <person name="Kono N."/>
            <person name="Nakamura H."/>
            <person name="Ohtoshi R."/>
            <person name="Moran D.A.P."/>
            <person name="Shinohara A."/>
            <person name="Yoshida Y."/>
            <person name="Fujiwara M."/>
            <person name="Mori M."/>
            <person name="Tomita M."/>
            <person name="Arakawa K."/>
        </authorList>
    </citation>
    <scope>NUCLEOTIDE SEQUENCE [LARGE SCALE GENOMIC DNA]</scope>
</reference>
<sequence length="107" mass="12417">MSRLQMALYTNGKSKKYKEMMKDEVLKSERSLILEFDYAQNLPLPKLPGHQSVLQKTPVVVYVQRTCSRCKHSGLLHVPLNERSCKKGASTVCFFLYHVIKMNFHNE</sequence>
<comment type="caution">
    <text evidence="1">The sequence shown here is derived from an EMBL/GenBank/DDBJ whole genome shotgun (WGS) entry which is preliminary data.</text>
</comment>
<organism evidence="1 2">
    <name type="scientific">Araneus ventricosus</name>
    <name type="common">Orbweaver spider</name>
    <name type="synonym">Epeira ventricosa</name>
    <dbReference type="NCBI Taxonomy" id="182803"/>
    <lineage>
        <taxon>Eukaryota</taxon>
        <taxon>Metazoa</taxon>
        <taxon>Ecdysozoa</taxon>
        <taxon>Arthropoda</taxon>
        <taxon>Chelicerata</taxon>
        <taxon>Arachnida</taxon>
        <taxon>Araneae</taxon>
        <taxon>Araneomorphae</taxon>
        <taxon>Entelegynae</taxon>
        <taxon>Araneoidea</taxon>
        <taxon>Araneidae</taxon>
        <taxon>Araneus</taxon>
    </lineage>
</organism>
<dbReference type="OrthoDB" id="6747067at2759"/>
<gene>
    <name evidence="1" type="ORF">AVEN_205062_1</name>
</gene>
<dbReference type="EMBL" id="BGPR01002908">
    <property type="protein sequence ID" value="GBM80863.1"/>
    <property type="molecule type" value="Genomic_DNA"/>
</dbReference>
<protein>
    <submittedName>
        <fullName evidence="1">Uncharacterized protein</fullName>
    </submittedName>
</protein>
<dbReference type="Proteomes" id="UP000499080">
    <property type="component" value="Unassembled WGS sequence"/>
</dbReference>